<dbReference type="OrthoDB" id="10267950at2759"/>
<dbReference type="InterPro" id="IPR045759">
    <property type="entry name" value="Ap4A_phos1/2_N"/>
</dbReference>
<sequence>MSGGRRWTPKMASTAVFVLLALTFIYYSMSLKESSQADNHHTTALLNLPSDLESQTLARFDDLVSKGEVLWEPSNAELYDDHGFEFEFRQTTAFNKKPSTPANDPGRTKAGGPFMSPRNSITLIPQLGPRHRVLFNEFCVWRPMLLLTTTAYERQTEPLNIHDISASLALLRTYHSPYMMIYNCGVNGGSSQGHKHMQIHPQPEKAKLFMAAAESSEIISDRIKGVPYKHYVLRIPHSATGEDVLRIHDHLLERTHRALQKAQAGDGYNVVMTTEFIGLIPRRTAKTPDASDVFGINAAGMMGLVTVRSEKERERWAELGYGKYLARLGLPIDE</sequence>
<dbReference type="SUPFAM" id="SSF54197">
    <property type="entry name" value="HIT-like"/>
    <property type="match status" value="1"/>
</dbReference>
<proteinExistence type="predicted"/>
<evidence type="ECO:0000313" key="4">
    <source>
        <dbReference type="EMBL" id="KAG8628432.1"/>
    </source>
</evidence>
<dbReference type="AlphaFoldDB" id="A0A8K0L3G8"/>
<dbReference type="InterPro" id="IPR036265">
    <property type="entry name" value="HIT-like_sf"/>
</dbReference>
<feature type="region of interest" description="Disordered" evidence="1">
    <location>
        <begin position="95"/>
        <end position="115"/>
    </location>
</feature>
<organism evidence="4 5">
    <name type="scientific">Elsinoe batatas</name>
    <dbReference type="NCBI Taxonomy" id="2601811"/>
    <lineage>
        <taxon>Eukaryota</taxon>
        <taxon>Fungi</taxon>
        <taxon>Dikarya</taxon>
        <taxon>Ascomycota</taxon>
        <taxon>Pezizomycotina</taxon>
        <taxon>Dothideomycetes</taxon>
        <taxon>Dothideomycetidae</taxon>
        <taxon>Myriangiales</taxon>
        <taxon>Elsinoaceae</taxon>
        <taxon>Elsinoe</taxon>
    </lineage>
</organism>
<dbReference type="InterPro" id="IPR009163">
    <property type="entry name" value="Ap4A_phos1/2"/>
</dbReference>
<dbReference type="GO" id="GO:0009117">
    <property type="term" value="P:nucleotide metabolic process"/>
    <property type="evidence" value="ECO:0007669"/>
    <property type="project" value="InterPro"/>
</dbReference>
<dbReference type="PANTHER" id="PTHR38420:SF1">
    <property type="entry name" value="PUTATIVE (AFU_ORTHOLOGUE AFUA_5G14690)-RELATED"/>
    <property type="match status" value="1"/>
</dbReference>
<dbReference type="Gene3D" id="3.30.428.70">
    <property type="match status" value="1"/>
</dbReference>
<dbReference type="Pfam" id="PF09830">
    <property type="entry name" value="ATP_transf"/>
    <property type="match status" value="1"/>
</dbReference>
<evidence type="ECO:0000259" key="3">
    <source>
        <dbReference type="Pfam" id="PF19327"/>
    </source>
</evidence>
<dbReference type="Proteomes" id="UP000809789">
    <property type="component" value="Unassembled WGS sequence"/>
</dbReference>
<protein>
    <recommendedName>
        <fullName evidence="6">ATP adenylyltransferase</fullName>
    </recommendedName>
</protein>
<accession>A0A8K0L3G8</accession>
<feature type="domain" description="Ap4A phosphorylase 1/2 N-terminal" evidence="3">
    <location>
        <begin position="63"/>
        <end position="205"/>
    </location>
</feature>
<dbReference type="GO" id="GO:0003877">
    <property type="term" value="F:ATP:ADP adenylyltransferase activity"/>
    <property type="evidence" value="ECO:0007669"/>
    <property type="project" value="InterPro"/>
</dbReference>
<evidence type="ECO:0000259" key="2">
    <source>
        <dbReference type="Pfam" id="PF09830"/>
    </source>
</evidence>
<dbReference type="GO" id="GO:0005524">
    <property type="term" value="F:ATP binding"/>
    <property type="evidence" value="ECO:0007669"/>
    <property type="project" value="InterPro"/>
</dbReference>
<reference evidence="4" key="1">
    <citation type="submission" date="2021-07" db="EMBL/GenBank/DDBJ databases">
        <title>Elsinoe batatas strain:CRI-CJ2 Genome sequencing and assembly.</title>
        <authorList>
            <person name="Huang L."/>
        </authorList>
    </citation>
    <scope>NUCLEOTIDE SEQUENCE</scope>
    <source>
        <strain evidence="4">CRI-CJ2</strain>
    </source>
</reference>
<feature type="domain" description="ATP adenylyltransferase C-terminal" evidence="2">
    <location>
        <begin position="225"/>
        <end position="331"/>
    </location>
</feature>
<keyword evidence="5" id="KW-1185">Reference proteome</keyword>
<comment type="caution">
    <text evidence="4">The sequence shown here is derived from an EMBL/GenBank/DDBJ whole genome shotgun (WGS) entry which is preliminary data.</text>
</comment>
<evidence type="ECO:0000256" key="1">
    <source>
        <dbReference type="SAM" id="MobiDB-lite"/>
    </source>
</evidence>
<gene>
    <name evidence="4" type="ORF">KVT40_004305</name>
</gene>
<dbReference type="PANTHER" id="PTHR38420">
    <property type="entry name" value="AP-4-A PHOSPHORYLASE II"/>
    <property type="match status" value="1"/>
</dbReference>
<dbReference type="InterPro" id="IPR043171">
    <property type="entry name" value="Ap4A_phos1/2-like"/>
</dbReference>
<name>A0A8K0L3G8_9PEZI</name>
<evidence type="ECO:0000313" key="5">
    <source>
        <dbReference type="Proteomes" id="UP000809789"/>
    </source>
</evidence>
<evidence type="ECO:0008006" key="6">
    <source>
        <dbReference type="Google" id="ProtNLM"/>
    </source>
</evidence>
<dbReference type="InterPro" id="IPR019200">
    <property type="entry name" value="ATP_adenylylTrfase_C"/>
</dbReference>
<dbReference type="EMBL" id="JAESVG020000004">
    <property type="protein sequence ID" value="KAG8628432.1"/>
    <property type="molecule type" value="Genomic_DNA"/>
</dbReference>
<dbReference type="Pfam" id="PF19327">
    <property type="entry name" value="Ap4A_phos_N"/>
    <property type="match status" value="1"/>
</dbReference>